<dbReference type="InterPro" id="IPR016102">
    <property type="entry name" value="Succinyl-CoA_synth-like"/>
</dbReference>
<organism evidence="6 7">
    <name type="scientific">Candidatus Woykebacteria bacterium RIFCSPHIGHO2_12_FULL_45_10</name>
    <dbReference type="NCBI Taxonomy" id="1802603"/>
    <lineage>
        <taxon>Bacteria</taxon>
        <taxon>Candidatus Woykeibacteriota</taxon>
    </lineage>
</organism>
<dbReference type="PANTHER" id="PTHR11117">
    <property type="entry name" value="SUCCINYL-COA LIGASE SUBUNIT ALPHA"/>
    <property type="match status" value="1"/>
</dbReference>
<dbReference type="InterPro" id="IPR005810">
    <property type="entry name" value="CoA_lig_alpha"/>
</dbReference>
<dbReference type="InterPro" id="IPR005811">
    <property type="entry name" value="SUCC_ACL_C"/>
</dbReference>
<proteinExistence type="predicted"/>
<evidence type="ECO:0000256" key="1">
    <source>
        <dbReference type="ARBA" id="ARBA00022532"/>
    </source>
</evidence>
<accession>A0A1G1WMX8</accession>
<dbReference type="PANTHER" id="PTHR11117:SF2">
    <property type="entry name" value="SUCCINATE--COA LIGASE [ADP_GDP-FORMING] SUBUNIT ALPHA, MITOCHONDRIAL"/>
    <property type="match status" value="1"/>
</dbReference>
<dbReference type="SMART" id="SM00881">
    <property type="entry name" value="CoA_binding"/>
    <property type="match status" value="1"/>
</dbReference>
<reference evidence="6 7" key="1">
    <citation type="journal article" date="2016" name="Nat. Commun.">
        <title>Thousands of microbial genomes shed light on interconnected biogeochemical processes in an aquifer system.</title>
        <authorList>
            <person name="Anantharaman K."/>
            <person name="Brown C.T."/>
            <person name="Hug L.A."/>
            <person name="Sharon I."/>
            <person name="Castelle C.J."/>
            <person name="Probst A.J."/>
            <person name="Thomas B.C."/>
            <person name="Singh A."/>
            <person name="Wilkins M.J."/>
            <person name="Karaoz U."/>
            <person name="Brodie E.L."/>
            <person name="Williams K.H."/>
            <person name="Hubbard S.S."/>
            <person name="Banfield J.F."/>
        </authorList>
    </citation>
    <scope>NUCLEOTIDE SEQUENCE [LARGE SCALE GENOMIC DNA]</scope>
</reference>
<dbReference type="InterPro" id="IPR003781">
    <property type="entry name" value="CoA-bd"/>
</dbReference>
<dbReference type="UniPathway" id="UPA00223">
    <property type="reaction ID" value="UER00999"/>
</dbReference>
<dbReference type="GO" id="GO:0004776">
    <property type="term" value="F:succinate-CoA ligase (GDP-forming) activity"/>
    <property type="evidence" value="ECO:0007669"/>
    <property type="project" value="TreeGrafter"/>
</dbReference>
<evidence type="ECO:0000256" key="2">
    <source>
        <dbReference type="ARBA" id="ARBA00022598"/>
    </source>
</evidence>
<gene>
    <name evidence="6" type="ORF">A3F35_02725</name>
</gene>
<dbReference type="SUPFAM" id="SSF52210">
    <property type="entry name" value="Succinyl-CoA synthetase domains"/>
    <property type="match status" value="1"/>
</dbReference>
<dbReference type="GO" id="GO:0004775">
    <property type="term" value="F:succinate-CoA ligase (ADP-forming) activity"/>
    <property type="evidence" value="ECO:0007669"/>
    <property type="project" value="TreeGrafter"/>
</dbReference>
<protein>
    <submittedName>
        <fullName evidence="6">Succinate--CoA ligase subunit alpha</fullName>
    </submittedName>
</protein>
<dbReference type="AlphaFoldDB" id="A0A1G1WMX8"/>
<sequence length="298" mass="31062">MAILIDKNTKVLVQGITGKEGSRAAEQMLAYGTNVIAGVTPGKGGQEVFWKPVYNSVKEALSNHPEINTTSIAVPAAFAKSAILEATEERIPLIHVLTEHIPVFDSAYCCAQALKARVRIVGPSSIGIISPGRAKLGSIGGDNPGFSYQPGNIGVISKSGGMTSEISVILKKAGLGVSTAVGIGGDVIIGSTFADLMKLFQEDPETKAVVIYGEQGGTYEEDLASYIKESGFNKPIAAFIAGIFAESLPSGQALGHAGAIIEAGKGRRIEKVNTLKDAGVKIAVTLDELPNLIKNSLE</sequence>
<comment type="caution">
    <text evidence="6">The sequence shown here is derived from an EMBL/GenBank/DDBJ whole genome shotgun (WGS) entry which is preliminary data.</text>
</comment>
<dbReference type="PIRSF" id="PIRSF001553">
    <property type="entry name" value="SucCS_alpha"/>
    <property type="match status" value="1"/>
</dbReference>
<dbReference type="SUPFAM" id="SSF51735">
    <property type="entry name" value="NAD(P)-binding Rossmann-fold domains"/>
    <property type="match status" value="1"/>
</dbReference>
<feature type="domain" description="CoA-binding" evidence="5">
    <location>
        <begin position="4"/>
        <end position="101"/>
    </location>
</feature>
<dbReference type="InterPro" id="IPR036291">
    <property type="entry name" value="NAD(P)-bd_dom_sf"/>
</dbReference>
<dbReference type="Proteomes" id="UP000178068">
    <property type="component" value="Unassembled WGS sequence"/>
</dbReference>
<evidence type="ECO:0000256" key="4">
    <source>
        <dbReference type="PIRSR" id="PIRSR001553-1"/>
    </source>
</evidence>
<name>A0A1G1WMX8_9BACT</name>
<dbReference type="Gene3D" id="3.40.50.720">
    <property type="entry name" value="NAD(P)-binding Rossmann-like Domain"/>
    <property type="match status" value="1"/>
</dbReference>
<evidence type="ECO:0000313" key="6">
    <source>
        <dbReference type="EMBL" id="OGY29033.1"/>
    </source>
</evidence>
<keyword evidence="2 6" id="KW-0436">Ligase</keyword>
<dbReference type="GO" id="GO:0006099">
    <property type="term" value="P:tricarboxylic acid cycle"/>
    <property type="evidence" value="ECO:0007669"/>
    <property type="project" value="UniProtKB-UniPathway"/>
</dbReference>
<feature type="active site" description="Tele-phosphohistidine intermediate" evidence="4">
    <location>
        <position position="256"/>
    </location>
</feature>
<dbReference type="InterPro" id="IPR033847">
    <property type="entry name" value="Citrt_syn/SCS-alpha_CS"/>
</dbReference>
<dbReference type="PROSITE" id="PS01216">
    <property type="entry name" value="SUCCINYL_COA_LIG_1"/>
    <property type="match status" value="1"/>
</dbReference>
<dbReference type="STRING" id="1802603.A3F35_02725"/>
<dbReference type="Pfam" id="PF00549">
    <property type="entry name" value="Ligase_CoA"/>
    <property type="match status" value="1"/>
</dbReference>
<dbReference type="GO" id="GO:0009361">
    <property type="term" value="C:succinate-CoA ligase complex (ADP-forming)"/>
    <property type="evidence" value="ECO:0007669"/>
    <property type="project" value="TreeGrafter"/>
</dbReference>
<dbReference type="EMBL" id="MHCZ01000043">
    <property type="protein sequence ID" value="OGY29033.1"/>
    <property type="molecule type" value="Genomic_DNA"/>
</dbReference>
<dbReference type="Pfam" id="PF02629">
    <property type="entry name" value="CoA_binding"/>
    <property type="match status" value="1"/>
</dbReference>
<dbReference type="Gene3D" id="3.40.50.261">
    <property type="entry name" value="Succinyl-CoA synthetase domains"/>
    <property type="match status" value="1"/>
</dbReference>
<evidence type="ECO:0000313" key="7">
    <source>
        <dbReference type="Proteomes" id="UP000178068"/>
    </source>
</evidence>
<evidence type="ECO:0000256" key="3">
    <source>
        <dbReference type="ARBA" id="ARBA00022741"/>
    </source>
</evidence>
<keyword evidence="3" id="KW-0547">Nucleotide-binding</keyword>
<dbReference type="GO" id="GO:0000166">
    <property type="term" value="F:nucleotide binding"/>
    <property type="evidence" value="ECO:0007669"/>
    <property type="project" value="UniProtKB-KW"/>
</dbReference>
<dbReference type="PRINTS" id="PR01798">
    <property type="entry name" value="SCOASYNTHASE"/>
</dbReference>
<keyword evidence="1" id="KW-0816">Tricarboxylic acid cycle</keyword>
<evidence type="ECO:0000259" key="5">
    <source>
        <dbReference type="SMART" id="SM00881"/>
    </source>
</evidence>